<dbReference type="HOGENOM" id="CLU_522699_0_0_1"/>
<dbReference type="Proteomes" id="UP000002669">
    <property type="component" value="Unassembled WGS sequence"/>
</dbReference>
<dbReference type="EMBL" id="DS989828">
    <property type="protein sequence ID" value="EFR04293.1"/>
    <property type="molecule type" value="Genomic_DNA"/>
</dbReference>
<feature type="region of interest" description="Disordered" evidence="1">
    <location>
        <begin position="474"/>
        <end position="521"/>
    </location>
</feature>
<dbReference type="eggNOG" id="ENOG502RQCW">
    <property type="taxonomic scope" value="Eukaryota"/>
</dbReference>
<dbReference type="GeneID" id="10025300"/>
<feature type="region of interest" description="Disordered" evidence="1">
    <location>
        <begin position="146"/>
        <end position="180"/>
    </location>
</feature>
<organism evidence="3">
    <name type="scientific">Arthroderma gypseum (strain ATCC MYA-4604 / CBS 118893)</name>
    <name type="common">Microsporum gypseum</name>
    <dbReference type="NCBI Taxonomy" id="535722"/>
    <lineage>
        <taxon>Eukaryota</taxon>
        <taxon>Fungi</taxon>
        <taxon>Dikarya</taxon>
        <taxon>Ascomycota</taxon>
        <taxon>Pezizomycotina</taxon>
        <taxon>Eurotiomycetes</taxon>
        <taxon>Eurotiomycetidae</taxon>
        <taxon>Onygenales</taxon>
        <taxon>Arthrodermataceae</taxon>
        <taxon>Nannizzia</taxon>
    </lineage>
</organism>
<dbReference type="AlphaFoldDB" id="E4V2R9"/>
<accession>E4V2R9</accession>
<dbReference type="RefSeq" id="XP_003170056.1">
    <property type="nucleotide sequence ID" value="XM_003170008.1"/>
</dbReference>
<evidence type="ECO:0000313" key="3">
    <source>
        <dbReference type="Proteomes" id="UP000002669"/>
    </source>
</evidence>
<dbReference type="OMA" id="YIMGIND"/>
<reference evidence="3" key="1">
    <citation type="journal article" date="2012" name="MBio">
        <title>Comparative genome analysis of Trichophyton rubrum and related dermatophytes reveals candidate genes involved in infection.</title>
        <authorList>
            <person name="Martinez D.A."/>
            <person name="Oliver B.G."/>
            <person name="Graeser Y."/>
            <person name="Goldberg J.M."/>
            <person name="Li W."/>
            <person name="Martinez-Rossi N.M."/>
            <person name="Monod M."/>
            <person name="Shelest E."/>
            <person name="Barton R.C."/>
            <person name="Birch E."/>
            <person name="Brakhage A.A."/>
            <person name="Chen Z."/>
            <person name="Gurr S.J."/>
            <person name="Heiman D."/>
            <person name="Heitman J."/>
            <person name="Kosti I."/>
            <person name="Rossi A."/>
            <person name="Saif S."/>
            <person name="Samalova M."/>
            <person name="Saunders C.W."/>
            <person name="Shea T."/>
            <person name="Summerbell R.C."/>
            <person name="Xu J."/>
            <person name="Young S."/>
            <person name="Zeng Q."/>
            <person name="Birren B.W."/>
            <person name="Cuomo C.A."/>
            <person name="White T.C."/>
        </authorList>
    </citation>
    <scope>NUCLEOTIDE SEQUENCE [LARGE SCALE GENOMIC DNA]</scope>
    <source>
        <strain evidence="3">ATCC MYA-4604 / CBS 118893</strain>
    </source>
</reference>
<name>E4V2R9_ARTGP</name>
<evidence type="ECO:0000313" key="2">
    <source>
        <dbReference type="EMBL" id="EFR04293.1"/>
    </source>
</evidence>
<feature type="region of interest" description="Disordered" evidence="1">
    <location>
        <begin position="410"/>
        <end position="437"/>
    </location>
</feature>
<feature type="region of interest" description="Disordered" evidence="1">
    <location>
        <begin position="336"/>
        <end position="362"/>
    </location>
</feature>
<feature type="compositionally biased region" description="Low complexity" evidence="1">
    <location>
        <begin position="336"/>
        <end position="347"/>
    </location>
</feature>
<sequence>MTGFWSLIACIKQVPHVNVAHVDPELTLPANALIQAHQEYIMGINDEDGDELVQASHAKLQTAQQVFKNKRSGLARRAATSKAATSKASTPAAKEPAAAATGQVPATSRSAVVGAEPVAPVLAQVAQAALAPLVLPDLRAQAMDRLLPGRKTRGSRPATSATTATTASPAPTASPATTTDVPVAATPGFISATTAPMVTALETLVDTLTQVNDRLNASTTRETVTRENVSFLQQMLLYSQACDESAPTPEFEVEVGDDLDKFRTLMQASMSRCLENIDIGTSRVSGRVRDLRKDLDNHMERLGVTLTTGFAGVTAAINQGFATLLQQTTSTQITSTSAASIPASVVTPGPPRSSPRGVGAPVTPPIGVSALVGSVDRRRRGVDPLPRRFGSFTGYGDGPLGAAVPLAPGVPSSKGKRSGSAAGVVETPTSRSNAGIGPLPLRPLPAFSPLNSSSLLRDANLSAWFQDPTATAGGNLGTESLEDVYAGGAPVSSPAASGEEDLPSPVRKVRRSGRSVRTPKK</sequence>
<feature type="compositionally biased region" description="Low complexity" evidence="1">
    <location>
        <begin position="486"/>
        <end position="497"/>
    </location>
</feature>
<feature type="compositionally biased region" description="Low complexity" evidence="1">
    <location>
        <begin position="157"/>
        <end position="180"/>
    </location>
</feature>
<keyword evidence="3" id="KW-1185">Reference proteome</keyword>
<feature type="compositionally biased region" description="Low complexity" evidence="1">
    <location>
        <begin position="75"/>
        <end position="101"/>
    </location>
</feature>
<dbReference type="InParanoid" id="E4V2R9"/>
<feature type="compositionally biased region" description="Basic residues" evidence="1">
    <location>
        <begin position="507"/>
        <end position="521"/>
    </location>
</feature>
<protein>
    <submittedName>
        <fullName evidence="2">Uncharacterized protein</fullName>
    </submittedName>
</protein>
<evidence type="ECO:0000256" key="1">
    <source>
        <dbReference type="SAM" id="MobiDB-lite"/>
    </source>
</evidence>
<dbReference type="VEuPathDB" id="FungiDB:MGYG_07300"/>
<feature type="region of interest" description="Disordered" evidence="1">
    <location>
        <begin position="71"/>
        <end position="104"/>
    </location>
</feature>
<gene>
    <name evidence="2" type="ORF">MGYG_07300</name>
</gene>
<proteinExistence type="predicted"/>